<dbReference type="PANTHER" id="PTHR21435:SF1">
    <property type="entry name" value="MITOCHONDRIAL IMPORT INNER MEMBRANE TRANSLOCASE SUBUNIT TIM29"/>
    <property type="match status" value="1"/>
</dbReference>
<gene>
    <name evidence="1" type="ORF">A3Q56_07353</name>
</gene>
<evidence type="ECO:0000313" key="2">
    <source>
        <dbReference type="Proteomes" id="UP000078046"/>
    </source>
</evidence>
<dbReference type="Proteomes" id="UP000078046">
    <property type="component" value="Unassembled WGS sequence"/>
</dbReference>
<dbReference type="GO" id="GO:0042721">
    <property type="term" value="C:TIM22 mitochondrial import inner membrane insertion complex"/>
    <property type="evidence" value="ECO:0007669"/>
    <property type="project" value="InterPro"/>
</dbReference>
<dbReference type="GO" id="GO:0045039">
    <property type="term" value="P:protein insertion into mitochondrial inner membrane"/>
    <property type="evidence" value="ECO:0007669"/>
    <property type="project" value="TreeGrafter"/>
</dbReference>
<evidence type="ECO:0000313" key="1">
    <source>
        <dbReference type="EMBL" id="OAF64862.1"/>
    </source>
</evidence>
<protein>
    <submittedName>
        <fullName evidence="1">Uncharacterized protein</fullName>
    </submittedName>
</protein>
<dbReference type="OrthoDB" id="5970620at2759"/>
<accession>A0A177ATM5</accession>
<dbReference type="PANTHER" id="PTHR21435">
    <property type="entry name" value="MITOCHONDRIAL IMPORT INNER MEMBRANE TRANSLOCASE SUBUNIT TIM29"/>
    <property type="match status" value="1"/>
</dbReference>
<name>A0A177ATM5_9BILA</name>
<comment type="caution">
    <text evidence="1">The sequence shown here is derived from an EMBL/GenBank/DDBJ whole genome shotgun (WGS) entry which is preliminary data.</text>
</comment>
<dbReference type="EMBL" id="LWCA01001571">
    <property type="protein sequence ID" value="OAF64862.1"/>
    <property type="molecule type" value="Genomic_DNA"/>
</dbReference>
<dbReference type="InterPro" id="IPR019322">
    <property type="entry name" value="TIMM29"/>
</dbReference>
<keyword evidence="2" id="KW-1185">Reference proteome</keyword>
<organism evidence="1 2">
    <name type="scientific">Intoshia linei</name>
    <dbReference type="NCBI Taxonomy" id="1819745"/>
    <lineage>
        <taxon>Eukaryota</taxon>
        <taxon>Metazoa</taxon>
        <taxon>Spiralia</taxon>
        <taxon>Lophotrochozoa</taxon>
        <taxon>Mesozoa</taxon>
        <taxon>Orthonectida</taxon>
        <taxon>Rhopaluridae</taxon>
        <taxon>Intoshia</taxon>
    </lineage>
</organism>
<proteinExistence type="predicted"/>
<dbReference type="AlphaFoldDB" id="A0A177ATM5"/>
<dbReference type="Pfam" id="PF10171">
    <property type="entry name" value="Tim29"/>
    <property type="match status" value="1"/>
</dbReference>
<reference evidence="1 2" key="1">
    <citation type="submission" date="2016-04" db="EMBL/GenBank/DDBJ databases">
        <title>The genome of Intoshia linei affirms orthonectids as highly simplified spiralians.</title>
        <authorList>
            <person name="Mikhailov K.V."/>
            <person name="Slusarev G.S."/>
            <person name="Nikitin M.A."/>
            <person name="Logacheva M.D."/>
            <person name="Penin A."/>
            <person name="Aleoshin V."/>
            <person name="Panchin Y.V."/>
        </authorList>
    </citation>
    <scope>NUCLEOTIDE SEQUENCE [LARGE SCALE GENOMIC DNA]</scope>
    <source>
        <strain evidence="1">Intl2013</strain>
        <tissue evidence="1">Whole animal</tissue>
    </source>
</reference>
<sequence length="185" mass="22288">MNSKLKVMSSSKLVNYTRSILNDYKLTLKELYQYKKTCASTLFVGSCVHLLTKHYDKRYISYSDKVVQFKNELCMLDEPLRSKQSYDYVMKKYCTKNEIKDYKFGPIHLSIRNKIDNTPCIFQDNCKDIRPNFLYRLFEDYEFQDVNIFGSWLFLNYAMIEYDVNEKEWGEENKKSFFKLFKVNV</sequence>